<name>A0A2N3N6Y8_9PEZI</name>
<dbReference type="VEuPathDB" id="FungiDB:jhhlp_005472"/>
<dbReference type="Proteomes" id="UP000233524">
    <property type="component" value="Unassembled WGS sequence"/>
</dbReference>
<dbReference type="EMBL" id="NLAX01000700">
    <property type="protein sequence ID" value="PKS08196.1"/>
    <property type="molecule type" value="Genomic_DNA"/>
</dbReference>
<organism evidence="1 2">
    <name type="scientific">Lomentospora prolificans</name>
    <dbReference type="NCBI Taxonomy" id="41688"/>
    <lineage>
        <taxon>Eukaryota</taxon>
        <taxon>Fungi</taxon>
        <taxon>Dikarya</taxon>
        <taxon>Ascomycota</taxon>
        <taxon>Pezizomycotina</taxon>
        <taxon>Sordariomycetes</taxon>
        <taxon>Hypocreomycetidae</taxon>
        <taxon>Microascales</taxon>
        <taxon>Microascaceae</taxon>
        <taxon>Lomentospora</taxon>
    </lineage>
</organism>
<dbReference type="InParanoid" id="A0A2N3N6Y8"/>
<dbReference type="AlphaFoldDB" id="A0A2N3N6Y8"/>
<evidence type="ECO:0000313" key="1">
    <source>
        <dbReference type="EMBL" id="PKS08196.1"/>
    </source>
</evidence>
<reference evidence="1 2" key="1">
    <citation type="journal article" date="2017" name="G3 (Bethesda)">
        <title>First Draft Genome Sequence of the Pathogenic Fungus Lomentospora prolificans (Formerly Scedosporium prolificans).</title>
        <authorList>
            <person name="Luo R."/>
            <person name="Zimin A."/>
            <person name="Workman R."/>
            <person name="Fan Y."/>
            <person name="Pertea G."/>
            <person name="Grossman N."/>
            <person name="Wear M.P."/>
            <person name="Jia B."/>
            <person name="Miller H."/>
            <person name="Casadevall A."/>
            <person name="Timp W."/>
            <person name="Zhang S.X."/>
            <person name="Salzberg S.L."/>
        </authorList>
    </citation>
    <scope>NUCLEOTIDE SEQUENCE [LARGE SCALE GENOMIC DNA]</scope>
    <source>
        <strain evidence="1 2">JHH-5317</strain>
    </source>
</reference>
<protein>
    <submittedName>
        <fullName evidence="1">Uncharacterized protein</fullName>
    </submittedName>
</protein>
<evidence type="ECO:0000313" key="2">
    <source>
        <dbReference type="Proteomes" id="UP000233524"/>
    </source>
</evidence>
<accession>A0A2N3N6Y8</accession>
<proteinExistence type="predicted"/>
<keyword evidence="2" id="KW-1185">Reference proteome</keyword>
<comment type="caution">
    <text evidence="1">The sequence shown here is derived from an EMBL/GenBank/DDBJ whole genome shotgun (WGS) entry which is preliminary data.</text>
</comment>
<sequence>MCVSAAEALIAIFEDIVQQDLVPSLVLMDFFFALHVVKALLAASITLRDDALLSPGDRLFGCPKHLLSETLLEPQQSSDSLKTEIRERQGRSLVAIQSCSLSFHYFILGKADGIDCSELNWGILGDMELFNIPMEGNFINEPMHTSGPSTE</sequence>
<gene>
    <name evidence="1" type="ORF">jhhlp_005472</name>
</gene>